<comment type="caution">
    <text evidence="1">The sequence shown here is derived from an EMBL/GenBank/DDBJ whole genome shotgun (WGS) entry which is preliminary data.</text>
</comment>
<proteinExistence type="predicted"/>
<dbReference type="EMBL" id="MGDB01000004">
    <property type="protein sequence ID" value="OGL43358.1"/>
    <property type="molecule type" value="Genomic_DNA"/>
</dbReference>
<sequence>MNIKTPKIFFLIFYLTKDTSFEIFKWDGEEIAPEKIQKINYLKLKKIIDENVNLFKICRLIKCINGK</sequence>
<organism evidence="1 2">
    <name type="scientific">Candidatus Schekmanbacteria bacterium GWA2_38_11</name>
    <dbReference type="NCBI Taxonomy" id="1817876"/>
    <lineage>
        <taxon>Bacteria</taxon>
        <taxon>Candidatus Schekmaniibacteriota</taxon>
    </lineage>
</organism>
<dbReference type="Proteomes" id="UP000178526">
    <property type="component" value="Unassembled WGS sequence"/>
</dbReference>
<accession>A0A1F7RQE2</accession>
<evidence type="ECO:0000313" key="2">
    <source>
        <dbReference type="Proteomes" id="UP000178526"/>
    </source>
</evidence>
<reference evidence="1 2" key="1">
    <citation type="journal article" date="2016" name="Nat. Commun.">
        <title>Thousands of microbial genomes shed light on interconnected biogeochemical processes in an aquifer system.</title>
        <authorList>
            <person name="Anantharaman K."/>
            <person name="Brown C.T."/>
            <person name="Hug L.A."/>
            <person name="Sharon I."/>
            <person name="Castelle C.J."/>
            <person name="Probst A.J."/>
            <person name="Thomas B.C."/>
            <person name="Singh A."/>
            <person name="Wilkins M.J."/>
            <person name="Karaoz U."/>
            <person name="Brodie E.L."/>
            <person name="Williams K.H."/>
            <person name="Hubbard S.S."/>
            <person name="Banfield J.F."/>
        </authorList>
    </citation>
    <scope>NUCLEOTIDE SEQUENCE [LARGE SCALE GENOMIC DNA]</scope>
</reference>
<name>A0A1F7RQE2_9BACT</name>
<gene>
    <name evidence="1" type="ORF">A2042_02360</name>
</gene>
<dbReference type="AlphaFoldDB" id="A0A1F7RQE2"/>
<evidence type="ECO:0000313" key="1">
    <source>
        <dbReference type="EMBL" id="OGL43358.1"/>
    </source>
</evidence>
<protein>
    <submittedName>
        <fullName evidence="1">Uncharacterized protein</fullName>
    </submittedName>
</protein>